<dbReference type="Gene3D" id="1.20.120.1750">
    <property type="match status" value="1"/>
</dbReference>
<dbReference type="InterPro" id="IPR031127">
    <property type="entry name" value="E3_UB_ligase_RBR"/>
</dbReference>
<dbReference type="AlphaFoldDB" id="A0A6A6X0M6"/>
<dbReference type="GO" id="GO:0061630">
    <property type="term" value="F:ubiquitin protein ligase activity"/>
    <property type="evidence" value="ECO:0007669"/>
    <property type="project" value="UniProtKB-EC"/>
</dbReference>
<accession>A0A6A6X0M6</accession>
<dbReference type="InterPro" id="IPR013083">
    <property type="entry name" value="Znf_RING/FYVE/PHD"/>
</dbReference>
<organism evidence="10 11">
    <name type="scientific">Melanomma pulvis-pyrius CBS 109.77</name>
    <dbReference type="NCBI Taxonomy" id="1314802"/>
    <lineage>
        <taxon>Eukaryota</taxon>
        <taxon>Fungi</taxon>
        <taxon>Dikarya</taxon>
        <taxon>Ascomycota</taxon>
        <taxon>Pezizomycotina</taxon>
        <taxon>Dothideomycetes</taxon>
        <taxon>Pleosporomycetidae</taxon>
        <taxon>Pleosporales</taxon>
        <taxon>Melanommataceae</taxon>
        <taxon>Melanomma</taxon>
    </lineage>
</organism>
<keyword evidence="11" id="KW-1185">Reference proteome</keyword>
<gene>
    <name evidence="10" type="ORF">K505DRAFT_194700</name>
</gene>
<sequence length="207" mass="23465">NICAHFDHICKTCIGKLVETKVTDRKFQEAELKCLNPSCHHVLSFHEIKSIICEEVFKTWDDALLMYHLRASESFIACLNPVCGQYFSVEGCGSKKAEGQKKKIACPYCKYELCIDCNRPWHGKSNCDNNKKVEDEKSEEAIKSLGAKPCPMCGIKIEKAGGCSHMRCDLCRHNFCWECLVAYGSDMQHASDCMQRHQNIAQDPGNY</sequence>
<dbReference type="InterPro" id="IPR017907">
    <property type="entry name" value="Znf_RING_CS"/>
</dbReference>
<evidence type="ECO:0000256" key="3">
    <source>
        <dbReference type="ARBA" id="ARBA00022679"/>
    </source>
</evidence>
<feature type="domain" description="RING-type" evidence="9">
    <location>
        <begin position="1"/>
        <end position="201"/>
    </location>
</feature>
<dbReference type="PROSITE" id="PS51873">
    <property type="entry name" value="TRIAD"/>
    <property type="match status" value="1"/>
</dbReference>
<dbReference type="Pfam" id="PF01485">
    <property type="entry name" value="IBR"/>
    <property type="match status" value="1"/>
</dbReference>
<dbReference type="CDD" id="cd20336">
    <property type="entry name" value="Rcat_RBR"/>
    <property type="match status" value="1"/>
</dbReference>
<name>A0A6A6X0M6_9PLEO</name>
<dbReference type="GO" id="GO:0016567">
    <property type="term" value="P:protein ubiquitination"/>
    <property type="evidence" value="ECO:0007669"/>
    <property type="project" value="InterPro"/>
</dbReference>
<evidence type="ECO:0000313" key="10">
    <source>
        <dbReference type="EMBL" id="KAF2790040.1"/>
    </source>
</evidence>
<dbReference type="GO" id="GO:0008270">
    <property type="term" value="F:zinc ion binding"/>
    <property type="evidence" value="ECO:0007669"/>
    <property type="project" value="UniProtKB-KW"/>
</dbReference>
<evidence type="ECO:0000256" key="4">
    <source>
        <dbReference type="ARBA" id="ARBA00022723"/>
    </source>
</evidence>
<dbReference type="Pfam" id="PF22191">
    <property type="entry name" value="IBR_1"/>
    <property type="match status" value="1"/>
</dbReference>
<evidence type="ECO:0000256" key="6">
    <source>
        <dbReference type="ARBA" id="ARBA00022771"/>
    </source>
</evidence>
<keyword evidence="7" id="KW-0833">Ubl conjugation pathway</keyword>
<keyword evidence="4" id="KW-0479">Metal-binding</keyword>
<dbReference type="EMBL" id="MU002097">
    <property type="protein sequence ID" value="KAF2790040.1"/>
    <property type="molecule type" value="Genomic_DNA"/>
</dbReference>
<feature type="non-terminal residue" evidence="10">
    <location>
        <position position="207"/>
    </location>
</feature>
<protein>
    <recommendedName>
        <fullName evidence="2">RBR-type E3 ubiquitin transferase</fullName>
        <ecNumber evidence="2">2.3.2.31</ecNumber>
    </recommendedName>
</protein>
<comment type="catalytic activity">
    <reaction evidence="1">
        <text>[E2 ubiquitin-conjugating enzyme]-S-ubiquitinyl-L-cysteine + [acceptor protein]-L-lysine = [E2 ubiquitin-conjugating enzyme]-L-cysteine + [acceptor protein]-N(6)-ubiquitinyl-L-lysine.</text>
        <dbReference type="EC" id="2.3.2.31"/>
    </reaction>
</comment>
<evidence type="ECO:0000256" key="5">
    <source>
        <dbReference type="ARBA" id="ARBA00022737"/>
    </source>
</evidence>
<dbReference type="InterPro" id="IPR002867">
    <property type="entry name" value="IBR_dom"/>
</dbReference>
<dbReference type="InterPro" id="IPR044066">
    <property type="entry name" value="TRIAD_supradom"/>
</dbReference>
<dbReference type="SMART" id="SM00647">
    <property type="entry name" value="IBR"/>
    <property type="match status" value="2"/>
</dbReference>
<keyword evidence="8" id="KW-0862">Zinc</keyword>
<keyword evidence="5" id="KW-0677">Repeat</keyword>
<evidence type="ECO:0000259" key="9">
    <source>
        <dbReference type="PROSITE" id="PS51873"/>
    </source>
</evidence>
<evidence type="ECO:0000256" key="2">
    <source>
        <dbReference type="ARBA" id="ARBA00012251"/>
    </source>
</evidence>
<keyword evidence="6" id="KW-0863">Zinc-finger</keyword>
<dbReference type="CDD" id="cd20335">
    <property type="entry name" value="BRcat_RBR"/>
    <property type="match status" value="1"/>
</dbReference>
<dbReference type="PROSITE" id="PS00518">
    <property type="entry name" value="ZF_RING_1"/>
    <property type="match status" value="1"/>
</dbReference>
<evidence type="ECO:0000256" key="8">
    <source>
        <dbReference type="ARBA" id="ARBA00022833"/>
    </source>
</evidence>
<dbReference type="Proteomes" id="UP000799757">
    <property type="component" value="Unassembled WGS sequence"/>
</dbReference>
<dbReference type="PANTHER" id="PTHR11685">
    <property type="entry name" value="RBR FAMILY RING FINGER AND IBR DOMAIN-CONTAINING"/>
    <property type="match status" value="1"/>
</dbReference>
<dbReference type="EC" id="2.3.2.31" evidence="2"/>
<evidence type="ECO:0000256" key="1">
    <source>
        <dbReference type="ARBA" id="ARBA00001798"/>
    </source>
</evidence>
<dbReference type="Gene3D" id="3.30.40.10">
    <property type="entry name" value="Zinc/RING finger domain, C3HC4 (zinc finger)"/>
    <property type="match status" value="1"/>
</dbReference>
<evidence type="ECO:0000313" key="11">
    <source>
        <dbReference type="Proteomes" id="UP000799757"/>
    </source>
</evidence>
<reference evidence="10" key="1">
    <citation type="journal article" date="2020" name="Stud. Mycol.">
        <title>101 Dothideomycetes genomes: a test case for predicting lifestyles and emergence of pathogens.</title>
        <authorList>
            <person name="Haridas S."/>
            <person name="Albert R."/>
            <person name="Binder M."/>
            <person name="Bloem J."/>
            <person name="Labutti K."/>
            <person name="Salamov A."/>
            <person name="Andreopoulos B."/>
            <person name="Baker S."/>
            <person name="Barry K."/>
            <person name="Bills G."/>
            <person name="Bluhm B."/>
            <person name="Cannon C."/>
            <person name="Castanera R."/>
            <person name="Culley D."/>
            <person name="Daum C."/>
            <person name="Ezra D."/>
            <person name="Gonzalez J."/>
            <person name="Henrissat B."/>
            <person name="Kuo A."/>
            <person name="Liang C."/>
            <person name="Lipzen A."/>
            <person name="Lutzoni F."/>
            <person name="Magnuson J."/>
            <person name="Mondo S."/>
            <person name="Nolan M."/>
            <person name="Ohm R."/>
            <person name="Pangilinan J."/>
            <person name="Park H.-J."/>
            <person name="Ramirez L."/>
            <person name="Alfaro M."/>
            <person name="Sun H."/>
            <person name="Tritt A."/>
            <person name="Yoshinaga Y."/>
            <person name="Zwiers L.-H."/>
            <person name="Turgeon B."/>
            <person name="Goodwin S."/>
            <person name="Spatafora J."/>
            <person name="Crous P."/>
            <person name="Grigoriev I."/>
        </authorList>
    </citation>
    <scope>NUCLEOTIDE SEQUENCE</scope>
    <source>
        <strain evidence="10">CBS 109.77</strain>
    </source>
</reference>
<keyword evidence="3" id="KW-0808">Transferase</keyword>
<dbReference type="SUPFAM" id="SSF57850">
    <property type="entry name" value="RING/U-box"/>
    <property type="match status" value="2"/>
</dbReference>
<dbReference type="OrthoDB" id="1431934at2759"/>
<feature type="non-terminal residue" evidence="10">
    <location>
        <position position="1"/>
    </location>
</feature>
<proteinExistence type="predicted"/>
<evidence type="ECO:0000256" key="7">
    <source>
        <dbReference type="ARBA" id="ARBA00022786"/>
    </source>
</evidence>